<reference evidence="1" key="1">
    <citation type="journal article" date="2019" name="bioRxiv">
        <title>The Genome of the Zebra Mussel, Dreissena polymorpha: A Resource for Invasive Species Research.</title>
        <authorList>
            <person name="McCartney M.A."/>
            <person name="Auch B."/>
            <person name="Kono T."/>
            <person name="Mallez S."/>
            <person name="Zhang Y."/>
            <person name="Obille A."/>
            <person name="Becker A."/>
            <person name="Abrahante J.E."/>
            <person name="Garbe J."/>
            <person name="Badalamenti J.P."/>
            <person name="Herman A."/>
            <person name="Mangelson H."/>
            <person name="Liachko I."/>
            <person name="Sullivan S."/>
            <person name="Sone E.D."/>
            <person name="Koren S."/>
            <person name="Silverstein K.A.T."/>
            <person name="Beckman K.B."/>
            <person name="Gohl D.M."/>
        </authorList>
    </citation>
    <scope>NUCLEOTIDE SEQUENCE</scope>
    <source>
        <strain evidence="1">Duluth1</strain>
        <tissue evidence="1">Whole animal</tissue>
    </source>
</reference>
<comment type="caution">
    <text evidence="1">The sequence shown here is derived from an EMBL/GenBank/DDBJ whole genome shotgun (WGS) entry which is preliminary data.</text>
</comment>
<protein>
    <submittedName>
        <fullName evidence="1">Uncharacterized protein</fullName>
    </submittedName>
</protein>
<keyword evidence="2" id="KW-1185">Reference proteome</keyword>
<proteinExistence type="predicted"/>
<evidence type="ECO:0000313" key="1">
    <source>
        <dbReference type="EMBL" id="KAH3786219.1"/>
    </source>
</evidence>
<dbReference type="Proteomes" id="UP000828390">
    <property type="component" value="Unassembled WGS sequence"/>
</dbReference>
<reference evidence="1" key="2">
    <citation type="submission" date="2020-11" db="EMBL/GenBank/DDBJ databases">
        <authorList>
            <person name="McCartney M.A."/>
            <person name="Auch B."/>
            <person name="Kono T."/>
            <person name="Mallez S."/>
            <person name="Becker A."/>
            <person name="Gohl D.M."/>
            <person name="Silverstein K.A.T."/>
            <person name="Koren S."/>
            <person name="Bechman K.B."/>
            <person name="Herman A."/>
            <person name="Abrahante J.E."/>
            <person name="Garbe J."/>
        </authorList>
    </citation>
    <scope>NUCLEOTIDE SEQUENCE</scope>
    <source>
        <strain evidence="1">Duluth1</strain>
        <tissue evidence="1">Whole animal</tissue>
    </source>
</reference>
<sequence>MRAAGMPVCECQRLVKYIQPVIQPVCESQRLVPTQLVCESQRLVPLSRYASPNG</sequence>
<evidence type="ECO:0000313" key="2">
    <source>
        <dbReference type="Proteomes" id="UP000828390"/>
    </source>
</evidence>
<accession>A0A9D4ESR1</accession>
<name>A0A9D4ESR1_DREPO</name>
<gene>
    <name evidence="1" type="ORF">DPMN_164324</name>
</gene>
<organism evidence="1 2">
    <name type="scientific">Dreissena polymorpha</name>
    <name type="common">Zebra mussel</name>
    <name type="synonym">Mytilus polymorpha</name>
    <dbReference type="NCBI Taxonomy" id="45954"/>
    <lineage>
        <taxon>Eukaryota</taxon>
        <taxon>Metazoa</taxon>
        <taxon>Spiralia</taxon>
        <taxon>Lophotrochozoa</taxon>
        <taxon>Mollusca</taxon>
        <taxon>Bivalvia</taxon>
        <taxon>Autobranchia</taxon>
        <taxon>Heteroconchia</taxon>
        <taxon>Euheterodonta</taxon>
        <taxon>Imparidentia</taxon>
        <taxon>Neoheterodontei</taxon>
        <taxon>Myida</taxon>
        <taxon>Dreissenoidea</taxon>
        <taxon>Dreissenidae</taxon>
        <taxon>Dreissena</taxon>
    </lineage>
</organism>
<dbReference type="EMBL" id="JAIWYP010000008">
    <property type="protein sequence ID" value="KAH3786219.1"/>
    <property type="molecule type" value="Genomic_DNA"/>
</dbReference>
<dbReference type="AlphaFoldDB" id="A0A9D4ESR1"/>